<evidence type="ECO:0000256" key="1">
    <source>
        <dbReference type="SAM" id="Phobius"/>
    </source>
</evidence>
<keyword evidence="5" id="KW-1185">Reference proteome</keyword>
<accession>A0A6I6ERY5</accession>
<evidence type="ECO:0008006" key="6">
    <source>
        <dbReference type="Google" id="ProtNLM"/>
    </source>
</evidence>
<dbReference type="Proteomes" id="UP000480164">
    <property type="component" value="Unassembled WGS sequence"/>
</dbReference>
<dbReference type="Proteomes" id="UP000424752">
    <property type="component" value="Chromosome"/>
</dbReference>
<reference evidence="3 4" key="2">
    <citation type="submission" date="2019-12" db="EMBL/GenBank/DDBJ databases">
        <title>Erwinia sp. nov., isolated from droppings of birds in the Qinghai-Tiebt plateau of China.</title>
        <authorList>
            <person name="Ge Y."/>
        </authorList>
    </citation>
    <scope>NUCLEOTIDE SEQUENCE [LARGE SCALE GENOMIC DNA]</scope>
    <source>
        <strain evidence="3 4">J780</strain>
    </source>
</reference>
<evidence type="ECO:0000313" key="4">
    <source>
        <dbReference type="Proteomes" id="UP000424752"/>
    </source>
</evidence>
<accession>A0A6L6GIC8</accession>
<evidence type="ECO:0000313" key="5">
    <source>
        <dbReference type="Proteomes" id="UP000480164"/>
    </source>
</evidence>
<organism evidence="3 4">
    <name type="scientific">Erwinia sorbitola</name>
    <dbReference type="NCBI Taxonomy" id="2681984"/>
    <lineage>
        <taxon>Bacteria</taxon>
        <taxon>Pseudomonadati</taxon>
        <taxon>Pseudomonadota</taxon>
        <taxon>Gammaproteobacteria</taxon>
        <taxon>Enterobacterales</taxon>
        <taxon>Erwiniaceae</taxon>
        <taxon>Erwinia</taxon>
    </lineage>
</organism>
<dbReference type="KEGG" id="erwi:GN242_11915"/>
<keyword evidence="1" id="KW-1133">Transmembrane helix</keyword>
<feature type="transmembrane region" description="Helical" evidence="1">
    <location>
        <begin position="47"/>
        <end position="68"/>
    </location>
</feature>
<keyword evidence="1" id="KW-0812">Transmembrane</keyword>
<dbReference type="AlphaFoldDB" id="A0A6I6ERY5"/>
<gene>
    <name evidence="2" type="ORF">GK011_01135</name>
    <name evidence="3" type="ORF">GN242_11915</name>
</gene>
<sequence>MNGLKIAVAALAGAALCLAALIAGFPRLALLITGPVVSNDEMNQNVVLFLISTPLSVVIGALIGGVLMRRRLQKKRN</sequence>
<protein>
    <recommendedName>
        <fullName evidence="6">DUF1049 domain-containing protein</fullName>
    </recommendedName>
</protein>
<keyword evidence="1" id="KW-0472">Membrane</keyword>
<dbReference type="RefSeq" id="WP_154750891.1">
    <property type="nucleotide sequence ID" value="NZ_CP046509.1"/>
</dbReference>
<dbReference type="EMBL" id="WLZX01000001">
    <property type="protein sequence ID" value="MTD25551.1"/>
    <property type="molecule type" value="Genomic_DNA"/>
</dbReference>
<proteinExistence type="predicted"/>
<evidence type="ECO:0000313" key="3">
    <source>
        <dbReference type="EMBL" id="QGU87889.1"/>
    </source>
</evidence>
<name>A0A6I6ERY5_9GAMM</name>
<evidence type="ECO:0000313" key="2">
    <source>
        <dbReference type="EMBL" id="MTD25551.1"/>
    </source>
</evidence>
<dbReference type="EMBL" id="CP046509">
    <property type="protein sequence ID" value="QGU87889.1"/>
    <property type="molecule type" value="Genomic_DNA"/>
</dbReference>
<reference evidence="2 5" key="1">
    <citation type="submission" date="2019-11" db="EMBL/GenBank/DDBJ databases">
        <title>Erwinia sp. nov., isolated from feces of birds in Tibet plateau of China.</title>
        <authorList>
            <person name="Ge Y."/>
        </authorList>
    </citation>
    <scope>NUCLEOTIDE SEQUENCE [LARGE SCALE GENOMIC DNA]</scope>
    <source>
        <strain evidence="2 5">J316</strain>
    </source>
</reference>